<reference evidence="1 2" key="1">
    <citation type="submission" date="2019-01" db="EMBL/GenBank/DDBJ databases">
        <authorList>
            <person name="Chen W.-M."/>
        </authorList>
    </citation>
    <scope>NUCLEOTIDE SEQUENCE [LARGE SCALE GENOMIC DNA]</scope>
    <source>
        <strain evidence="1 2">YBJ-36</strain>
    </source>
</reference>
<organism evidence="1 2">
    <name type="scientific">Mucilaginibacter limnophilus</name>
    <dbReference type="NCBI Taxonomy" id="1932778"/>
    <lineage>
        <taxon>Bacteria</taxon>
        <taxon>Pseudomonadati</taxon>
        <taxon>Bacteroidota</taxon>
        <taxon>Sphingobacteriia</taxon>
        <taxon>Sphingobacteriales</taxon>
        <taxon>Sphingobacteriaceae</taxon>
        <taxon>Mucilaginibacter</taxon>
    </lineage>
</organism>
<proteinExistence type="predicted"/>
<dbReference type="EMBL" id="SACK01000004">
    <property type="protein sequence ID" value="RVU00731.1"/>
    <property type="molecule type" value="Genomic_DNA"/>
</dbReference>
<dbReference type="Proteomes" id="UP000282759">
    <property type="component" value="Unassembled WGS sequence"/>
</dbReference>
<comment type="caution">
    <text evidence="1">The sequence shown here is derived from an EMBL/GenBank/DDBJ whole genome shotgun (WGS) entry which is preliminary data.</text>
</comment>
<sequence>MIYAVFKIVKISFVTKFVPWFNRKISYSHLFRFTGFGVWRMCSNIKWRTAYGTAFHGDFKAIACFI</sequence>
<evidence type="ECO:0000313" key="1">
    <source>
        <dbReference type="EMBL" id="RVU00731.1"/>
    </source>
</evidence>
<keyword evidence="2" id="KW-1185">Reference proteome</keyword>
<dbReference type="RefSeq" id="WP_127705189.1">
    <property type="nucleotide sequence ID" value="NZ_SACK01000004.1"/>
</dbReference>
<gene>
    <name evidence="1" type="ORF">EOD41_12110</name>
</gene>
<evidence type="ECO:0000313" key="2">
    <source>
        <dbReference type="Proteomes" id="UP000282759"/>
    </source>
</evidence>
<protein>
    <submittedName>
        <fullName evidence="1">Uncharacterized protein</fullName>
    </submittedName>
</protein>
<accession>A0A3S2V7Y1</accession>
<name>A0A3S2V7Y1_9SPHI</name>
<dbReference type="AlphaFoldDB" id="A0A3S2V7Y1"/>